<evidence type="ECO:0000313" key="1">
    <source>
        <dbReference type="EMBL" id="JAH12266.1"/>
    </source>
</evidence>
<reference evidence="1" key="2">
    <citation type="journal article" date="2015" name="Fish Shellfish Immunol.">
        <title>Early steps in the European eel (Anguilla anguilla)-Vibrio vulnificus interaction in the gills: Role of the RtxA13 toxin.</title>
        <authorList>
            <person name="Callol A."/>
            <person name="Pajuelo D."/>
            <person name="Ebbesson L."/>
            <person name="Teles M."/>
            <person name="MacKenzie S."/>
            <person name="Amaro C."/>
        </authorList>
    </citation>
    <scope>NUCLEOTIDE SEQUENCE</scope>
</reference>
<proteinExistence type="predicted"/>
<reference evidence="1" key="1">
    <citation type="submission" date="2014-11" db="EMBL/GenBank/DDBJ databases">
        <authorList>
            <person name="Amaro Gonzalez C."/>
        </authorList>
    </citation>
    <scope>NUCLEOTIDE SEQUENCE</scope>
</reference>
<dbReference type="EMBL" id="GBXM01096311">
    <property type="protein sequence ID" value="JAH12266.1"/>
    <property type="molecule type" value="Transcribed_RNA"/>
</dbReference>
<protein>
    <submittedName>
        <fullName evidence="1">Uncharacterized protein</fullName>
    </submittedName>
</protein>
<name>A0A0E9Q5X3_ANGAN</name>
<sequence>MSTFLLLVCRDIHSMFHKTTVLQE</sequence>
<accession>A0A0E9Q5X3</accession>
<dbReference type="AlphaFoldDB" id="A0A0E9Q5X3"/>
<organism evidence="1">
    <name type="scientific">Anguilla anguilla</name>
    <name type="common">European freshwater eel</name>
    <name type="synonym">Muraena anguilla</name>
    <dbReference type="NCBI Taxonomy" id="7936"/>
    <lineage>
        <taxon>Eukaryota</taxon>
        <taxon>Metazoa</taxon>
        <taxon>Chordata</taxon>
        <taxon>Craniata</taxon>
        <taxon>Vertebrata</taxon>
        <taxon>Euteleostomi</taxon>
        <taxon>Actinopterygii</taxon>
        <taxon>Neopterygii</taxon>
        <taxon>Teleostei</taxon>
        <taxon>Anguilliformes</taxon>
        <taxon>Anguillidae</taxon>
        <taxon>Anguilla</taxon>
    </lineage>
</organism>